<dbReference type="InterPro" id="IPR036868">
    <property type="entry name" value="TusA-like_sf"/>
</dbReference>
<evidence type="ECO:0000313" key="4">
    <source>
        <dbReference type="Proteomes" id="UP001149719"/>
    </source>
</evidence>
<organism evidence="3 4">
    <name type="scientific">Marinomonas phaeophyticola</name>
    <dbReference type="NCBI Taxonomy" id="3004091"/>
    <lineage>
        <taxon>Bacteria</taxon>
        <taxon>Pseudomonadati</taxon>
        <taxon>Pseudomonadota</taxon>
        <taxon>Gammaproteobacteria</taxon>
        <taxon>Oceanospirillales</taxon>
        <taxon>Oceanospirillaceae</taxon>
        <taxon>Marinomonas</taxon>
    </lineage>
</organism>
<evidence type="ECO:0000259" key="2">
    <source>
        <dbReference type="PROSITE" id="PS01148"/>
    </source>
</evidence>
<dbReference type="PANTHER" id="PTHR33279">
    <property type="entry name" value="SULFUR CARRIER PROTEIN YEDF-RELATED"/>
    <property type="match status" value="1"/>
</dbReference>
<accession>A0ABT4JPI7</accession>
<sequence>MSINTIHKYDVLVDASGDRCPMPLLKMKMALAKMSLNEVLCIVTTDAASKKDIPYYLSLTELYLIEQFDEGDVFTFVVRKN</sequence>
<name>A0ABT4JPI7_9GAMM</name>
<dbReference type="SUPFAM" id="SSF64307">
    <property type="entry name" value="SirA-like"/>
    <property type="match status" value="1"/>
</dbReference>
<evidence type="ECO:0000256" key="1">
    <source>
        <dbReference type="ARBA" id="ARBA00008984"/>
    </source>
</evidence>
<gene>
    <name evidence="3" type="ORF">O1D97_00780</name>
</gene>
<comment type="caution">
    <text evidence="3">The sequence shown here is derived from an EMBL/GenBank/DDBJ whole genome shotgun (WGS) entry which is preliminary data.</text>
</comment>
<dbReference type="PROSITE" id="PS01148">
    <property type="entry name" value="UPF0033"/>
    <property type="match status" value="1"/>
</dbReference>
<dbReference type="InterPro" id="IPR001455">
    <property type="entry name" value="TusA-like"/>
</dbReference>
<evidence type="ECO:0000313" key="3">
    <source>
        <dbReference type="EMBL" id="MCZ2720211.1"/>
    </source>
</evidence>
<protein>
    <submittedName>
        <fullName evidence="3">Sulfurtransferase TusA family protein</fullName>
    </submittedName>
</protein>
<feature type="domain" description="UPF0033" evidence="2">
    <location>
        <begin position="13"/>
        <end position="37"/>
    </location>
</feature>
<dbReference type="Pfam" id="PF01206">
    <property type="entry name" value="TusA"/>
    <property type="match status" value="1"/>
</dbReference>
<dbReference type="CDD" id="cd00291">
    <property type="entry name" value="SirA_YedF_YeeD"/>
    <property type="match status" value="1"/>
</dbReference>
<dbReference type="Proteomes" id="UP001149719">
    <property type="component" value="Unassembled WGS sequence"/>
</dbReference>
<dbReference type="EMBL" id="JAPUBN010000006">
    <property type="protein sequence ID" value="MCZ2720211.1"/>
    <property type="molecule type" value="Genomic_DNA"/>
</dbReference>
<proteinExistence type="inferred from homology"/>
<reference evidence="3" key="1">
    <citation type="submission" date="2022-12" db="EMBL/GenBank/DDBJ databases">
        <title>Marinomonas 15G1-11 sp. nov, isolated from marine algae.</title>
        <authorList>
            <person name="Butt M."/>
            <person name="Choi D.G."/>
            <person name="Kim J.M."/>
            <person name="Lee J.K."/>
            <person name="Baek J.H."/>
            <person name="Jeon C.O."/>
        </authorList>
    </citation>
    <scope>NUCLEOTIDE SEQUENCE</scope>
    <source>
        <strain evidence="3">15G1-11</strain>
    </source>
</reference>
<dbReference type="RefSeq" id="WP_269121924.1">
    <property type="nucleotide sequence ID" value="NZ_JAPUBN010000006.1"/>
</dbReference>
<dbReference type="Gene3D" id="3.30.110.40">
    <property type="entry name" value="TusA-like domain"/>
    <property type="match status" value="1"/>
</dbReference>
<comment type="similarity">
    <text evidence="1">Belongs to the sulfur carrier protein TusA family.</text>
</comment>
<dbReference type="PANTHER" id="PTHR33279:SF6">
    <property type="entry name" value="SULFUR CARRIER PROTEIN YEDF-RELATED"/>
    <property type="match status" value="1"/>
</dbReference>
<keyword evidence="4" id="KW-1185">Reference proteome</keyword>